<organism evidence="1 2">
    <name type="scientific">Flavimaribacter sediminis</name>
    <dbReference type="NCBI Taxonomy" id="2865987"/>
    <lineage>
        <taxon>Bacteria</taxon>
        <taxon>Pseudomonadati</taxon>
        <taxon>Pseudomonadota</taxon>
        <taxon>Alphaproteobacteria</taxon>
        <taxon>Hyphomicrobiales</taxon>
        <taxon>Rhizobiaceae</taxon>
        <taxon>Flavimaribacter</taxon>
    </lineage>
</organism>
<sequence>MQRASAAMLPDGRRMHLHHGPIDLIVETVGGDQQAAYRRAAERFESLLDELVSELTELRCQADADRRFRGAVAARMQNAVAPFTREFITPMAAVAGAVADEILGALLDGGEFSKAYVNNGGDTAFHLTKGETIRAVVANDHPAGIAVDARQPWRGVATSGWRGRSHSLGIADSVSVVAADAARADAAATMIANQVDLPGNTKIKRQPACALSPDSDLGDLLVTTGVAPLDETEAIEALDNGLRYADILVSEGLVGGAILILDRQVRMTQASHALFHTEGEMTHA</sequence>
<name>A0AAE3D063_9HYPH</name>
<dbReference type="SUPFAM" id="SSF143631">
    <property type="entry name" value="ApbE-like"/>
    <property type="match status" value="1"/>
</dbReference>
<dbReference type="EMBL" id="JAICBX010000002">
    <property type="protein sequence ID" value="MBW8638135.1"/>
    <property type="molecule type" value="Genomic_DNA"/>
</dbReference>
<keyword evidence="2" id="KW-1185">Reference proteome</keyword>
<reference evidence="1" key="1">
    <citation type="submission" date="2021-08" db="EMBL/GenBank/DDBJ databases">
        <title>Hoeflea bacterium WL0058 sp. nov., isolated from the sediment.</title>
        <authorList>
            <person name="Wang L."/>
            <person name="Zhang D."/>
        </authorList>
    </citation>
    <scope>NUCLEOTIDE SEQUENCE</scope>
    <source>
        <strain evidence="1">WL0058</strain>
    </source>
</reference>
<dbReference type="AlphaFoldDB" id="A0AAE3D063"/>
<dbReference type="RefSeq" id="WP_220228787.1">
    <property type="nucleotide sequence ID" value="NZ_JAICBX010000002.1"/>
</dbReference>
<dbReference type="Gene3D" id="3.10.520.10">
    <property type="entry name" value="ApbE-like domains"/>
    <property type="match status" value="1"/>
</dbReference>
<comment type="caution">
    <text evidence="1">The sequence shown here is derived from an EMBL/GenBank/DDBJ whole genome shotgun (WGS) entry which is preliminary data.</text>
</comment>
<accession>A0AAE3D063</accession>
<dbReference type="NCBIfam" id="NF003322">
    <property type="entry name" value="PRK04334.1-2"/>
    <property type="match status" value="1"/>
</dbReference>
<gene>
    <name evidence="1" type="ORF">K1W69_13140</name>
</gene>
<proteinExistence type="predicted"/>
<protein>
    <submittedName>
        <fullName evidence="1">UPF0280 family protein</fullName>
    </submittedName>
</protein>
<evidence type="ECO:0000313" key="1">
    <source>
        <dbReference type="EMBL" id="MBW8638135.1"/>
    </source>
</evidence>
<dbReference type="Proteomes" id="UP001196509">
    <property type="component" value="Unassembled WGS sequence"/>
</dbReference>
<evidence type="ECO:0000313" key="2">
    <source>
        <dbReference type="Proteomes" id="UP001196509"/>
    </source>
</evidence>
<dbReference type="InterPro" id="IPR003374">
    <property type="entry name" value="ApbE-like_sf"/>
</dbReference>